<evidence type="ECO:0000256" key="1">
    <source>
        <dbReference type="ARBA" id="ARBA00004651"/>
    </source>
</evidence>
<dbReference type="SUPFAM" id="SSF82866">
    <property type="entry name" value="Multidrug efflux transporter AcrB transmembrane domain"/>
    <property type="match status" value="2"/>
</dbReference>
<feature type="transmembrane region" description="Helical" evidence="8">
    <location>
        <begin position="549"/>
        <end position="569"/>
    </location>
</feature>
<comment type="subcellular location">
    <subcellularLocation>
        <location evidence="1">Cell membrane</location>
        <topology evidence="1">Multi-pass membrane protein</topology>
    </subcellularLocation>
</comment>
<comment type="similarity">
    <text evidence="2">Belongs to the resistance-nodulation-cell division (RND) (TC 2.A.6) family. MmpL subfamily.</text>
</comment>
<keyword evidence="3" id="KW-1003">Cell membrane</keyword>
<gene>
    <name evidence="10" type="ORF">ACFPC0_25115</name>
</gene>
<dbReference type="PROSITE" id="PS50156">
    <property type="entry name" value="SSD"/>
    <property type="match status" value="1"/>
</dbReference>
<feature type="transmembrane region" description="Helical" evidence="8">
    <location>
        <begin position="366"/>
        <end position="386"/>
    </location>
</feature>
<feature type="transmembrane region" description="Helical" evidence="8">
    <location>
        <begin position="311"/>
        <end position="334"/>
    </location>
</feature>
<evidence type="ECO:0000259" key="9">
    <source>
        <dbReference type="PROSITE" id="PS50156"/>
    </source>
</evidence>
<keyword evidence="4 8" id="KW-0812">Transmembrane</keyword>
<dbReference type="PANTHER" id="PTHR33406">
    <property type="entry name" value="MEMBRANE PROTEIN MJ1562-RELATED"/>
    <property type="match status" value="1"/>
</dbReference>
<feature type="transmembrane region" description="Helical" evidence="8">
    <location>
        <begin position="525"/>
        <end position="542"/>
    </location>
</feature>
<feature type="compositionally biased region" description="Gly residues" evidence="7">
    <location>
        <begin position="712"/>
        <end position="722"/>
    </location>
</feature>
<evidence type="ECO:0000256" key="6">
    <source>
        <dbReference type="ARBA" id="ARBA00023136"/>
    </source>
</evidence>
<feature type="transmembrane region" description="Helical" evidence="8">
    <location>
        <begin position="279"/>
        <end position="305"/>
    </location>
</feature>
<reference evidence="11" key="1">
    <citation type="journal article" date="2019" name="Int. J. Syst. Evol. Microbiol.">
        <title>The Global Catalogue of Microorganisms (GCM) 10K type strain sequencing project: providing services to taxonomists for standard genome sequencing and annotation.</title>
        <authorList>
            <consortium name="The Broad Institute Genomics Platform"/>
            <consortium name="The Broad Institute Genome Sequencing Center for Infectious Disease"/>
            <person name="Wu L."/>
            <person name="Ma J."/>
        </authorList>
    </citation>
    <scope>NUCLEOTIDE SEQUENCE [LARGE SCALE GENOMIC DNA]</scope>
    <source>
        <strain evidence="11">PCU 347</strain>
    </source>
</reference>
<evidence type="ECO:0000256" key="5">
    <source>
        <dbReference type="ARBA" id="ARBA00022989"/>
    </source>
</evidence>
<feature type="transmembrane region" description="Helical" evidence="8">
    <location>
        <begin position="235"/>
        <end position="258"/>
    </location>
</feature>
<dbReference type="InterPro" id="IPR000731">
    <property type="entry name" value="SSD"/>
</dbReference>
<evidence type="ECO:0000256" key="3">
    <source>
        <dbReference type="ARBA" id="ARBA00022475"/>
    </source>
</evidence>
<protein>
    <submittedName>
        <fullName evidence="10">MMPL family transporter</fullName>
    </submittedName>
</protein>
<accession>A0ABV8TJX9</accession>
<name>A0ABV8TJX9_9ACTN</name>
<feature type="transmembrane region" description="Helical" evidence="8">
    <location>
        <begin position="203"/>
        <end position="223"/>
    </location>
</feature>
<evidence type="ECO:0000313" key="11">
    <source>
        <dbReference type="Proteomes" id="UP001595824"/>
    </source>
</evidence>
<dbReference type="RefSeq" id="WP_381742127.1">
    <property type="nucleotide sequence ID" value="NZ_JBHSDP010000024.1"/>
</dbReference>
<feature type="domain" description="SSD" evidence="9">
    <location>
        <begin position="226"/>
        <end position="333"/>
    </location>
</feature>
<dbReference type="PANTHER" id="PTHR33406:SF6">
    <property type="entry name" value="MEMBRANE PROTEIN YDGH-RELATED"/>
    <property type="match status" value="1"/>
</dbReference>
<keyword evidence="5 8" id="KW-1133">Transmembrane helix</keyword>
<evidence type="ECO:0000313" key="10">
    <source>
        <dbReference type="EMBL" id="MFC4331006.1"/>
    </source>
</evidence>
<dbReference type="Proteomes" id="UP001595824">
    <property type="component" value="Unassembled WGS sequence"/>
</dbReference>
<evidence type="ECO:0000256" key="7">
    <source>
        <dbReference type="SAM" id="MobiDB-lite"/>
    </source>
</evidence>
<dbReference type="EMBL" id="JBHSDP010000024">
    <property type="protein sequence ID" value="MFC4331006.1"/>
    <property type="molecule type" value="Genomic_DNA"/>
</dbReference>
<evidence type="ECO:0000256" key="8">
    <source>
        <dbReference type="SAM" id="Phobius"/>
    </source>
</evidence>
<feature type="transmembrane region" description="Helical" evidence="8">
    <location>
        <begin position="656"/>
        <end position="675"/>
    </location>
</feature>
<dbReference type="InterPro" id="IPR004869">
    <property type="entry name" value="MMPL_dom"/>
</dbReference>
<feature type="region of interest" description="Disordered" evidence="7">
    <location>
        <begin position="698"/>
        <end position="738"/>
    </location>
</feature>
<keyword evidence="6 8" id="KW-0472">Membrane</keyword>
<proteinExistence type="inferred from homology"/>
<dbReference type="Gene3D" id="1.20.1640.10">
    <property type="entry name" value="Multidrug efflux transporter AcrB transmembrane domain"/>
    <property type="match status" value="2"/>
</dbReference>
<feature type="transmembrane region" description="Helical" evidence="8">
    <location>
        <begin position="581"/>
        <end position="602"/>
    </location>
</feature>
<sequence length="738" mass="77542">MFRRIGNMVVRHPVWTIVAWLFAAVAIVATAPSLPSNSDESSFLPKSYESIKAADLQERAFPSAFTPSAIALYQRSDGGTLTAADRKDVDRITSELGEQHIDQVQKVVPGSPSKDGKYTMTLVQMDSKKAGQPEQSAAAKKLREKVRQLTRGTHLEAKLGGSAAQALDQEDSSKRGQALIGIGTFAIILVTLLIIFRAPILAVLPLVLIGLVSAIANGLIAYATKLFGLQANSSISSILIVVLFGVGTDYFLFLMFRYRERLRAGDEPKQAMINAVDRVGEAIASAAGAVIIAFLALVLSTLGFLKQMGPALAIAVAVTLVAGLTLIPAVVSLIGPKVFWPSKSWQREPDNARFAALGRGVRRRPALTAAVSGLVLVALSLGALGFKATFDLASGSMPKTKESMVVQDELQKAYSAGAAAPTDVYLSSTRGEPLDKAAFGAYAKKLGAVDGVAEARLNQVSKDGTTADFTVTLKYEASTEQAIDAVGEVRDVAHADAPDGTEALVGGMSSIFKDINTAVNHDYRTVFPVAAVLIMIILGLLLRSLVAPWYLMASVGLGFGATLGATVWIFQGGQGHPGLMFMLPVIMYLFVVAIGTDYNILMIARLREEAREGRDPREAAGMALRYAGPTVAAAGFILAATFATMMLAGNSLLTEMGFAVSFGIVIAAFVMAMFFTPSLTALIGHAAWWPGHGDRAVAPAGASPLPGPHAAGTGGGGTGSGPGHEPDRAAEDSQGRRG</sequence>
<keyword evidence="11" id="KW-1185">Reference proteome</keyword>
<feature type="compositionally biased region" description="Basic and acidic residues" evidence="7">
    <location>
        <begin position="724"/>
        <end position="738"/>
    </location>
</feature>
<evidence type="ECO:0000256" key="2">
    <source>
        <dbReference type="ARBA" id="ARBA00010157"/>
    </source>
</evidence>
<feature type="transmembrane region" description="Helical" evidence="8">
    <location>
        <begin position="623"/>
        <end position="644"/>
    </location>
</feature>
<feature type="transmembrane region" description="Helical" evidence="8">
    <location>
        <begin position="178"/>
        <end position="196"/>
    </location>
</feature>
<dbReference type="Pfam" id="PF03176">
    <property type="entry name" value="MMPL"/>
    <property type="match status" value="2"/>
</dbReference>
<evidence type="ECO:0000256" key="4">
    <source>
        <dbReference type="ARBA" id="ARBA00022692"/>
    </source>
</evidence>
<comment type="caution">
    <text evidence="10">The sequence shown here is derived from an EMBL/GenBank/DDBJ whole genome shotgun (WGS) entry which is preliminary data.</text>
</comment>
<organism evidence="10 11">
    <name type="scientific">Streptomyces andamanensis</name>
    <dbReference type="NCBI Taxonomy" id="1565035"/>
    <lineage>
        <taxon>Bacteria</taxon>
        <taxon>Bacillati</taxon>
        <taxon>Actinomycetota</taxon>
        <taxon>Actinomycetes</taxon>
        <taxon>Kitasatosporales</taxon>
        <taxon>Streptomycetaceae</taxon>
        <taxon>Streptomyces</taxon>
    </lineage>
</organism>
<dbReference type="InterPro" id="IPR050545">
    <property type="entry name" value="Mycobact_MmpL"/>
</dbReference>